<dbReference type="OrthoDB" id="421051at2759"/>
<evidence type="ECO:0000256" key="15">
    <source>
        <dbReference type="ARBA" id="ARBA00030862"/>
    </source>
</evidence>
<comment type="catalytic activity">
    <reaction evidence="16">
        <text>a 1-acyl-sn-glycero-3-phosphocholine + H2O = sn-glycerol 3-phosphocholine + a fatty acid + H(+)</text>
        <dbReference type="Rhea" id="RHEA:15177"/>
        <dbReference type="ChEBI" id="CHEBI:15377"/>
        <dbReference type="ChEBI" id="CHEBI:15378"/>
        <dbReference type="ChEBI" id="CHEBI:16870"/>
        <dbReference type="ChEBI" id="CHEBI:28868"/>
        <dbReference type="ChEBI" id="CHEBI:58168"/>
        <dbReference type="EC" id="3.1.1.5"/>
    </reaction>
</comment>
<keyword evidence="11" id="KW-1133">Transmembrane helix</keyword>
<dbReference type="PANTHER" id="PTHR14226:SF29">
    <property type="entry name" value="NEUROPATHY TARGET ESTERASE SWS"/>
    <property type="match status" value="1"/>
</dbReference>
<dbReference type="Gene3D" id="3.40.1090.10">
    <property type="entry name" value="Cytosolic phospholipase A2 catalytic domain"/>
    <property type="match status" value="2"/>
</dbReference>
<evidence type="ECO:0000256" key="7">
    <source>
        <dbReference type="ARBA" id="ARBA00022692"/>
    </source>
</evidence>
<dbReference type="InterPro" id="IPR018490">
    <property type="entry name" value="cNMP-bd_dom_sf"/>
</dbReference>
<evidence type="ECO:0000313" key="22">
    <source>
        <dbReference type="Proteomes" id="UP000318571"/>
    </source>
</evidence>
<evidence type="ECO:0000256" key="14">
    <source>
        <dbReference type="ARBA" id="ARBA00025020"/>
    </source>
</evidence>
<comment type="subcellular location">
    <subcellularLocation>
        <location evidence="1">Endoplasmic reticulum membrane</location>
        <topology evidence="1">Single-pass type I membrane protein</topology>
    </subcellularLocation>
</comment>
<feature type="short sequence motif" description="DGA/G" evidence="17">
    <location>
        <begin position="1072"/>
        <end position="1074"/>
    </location>
</feature>
<feature type="domain" description="PNPLA" evidence="20">
    <location>
        <begin position="919"/>
        <end position="1085"/>
    </location>
</feature>
<dbReference type="EMBL" id="VCGU01000005">
    <property type="protein sequence ID" value="TRY74655.1"/>
    <property type="molecule type" value="Genomic_DNA"/>
</dbReference>
<keyword evidence="8 17" id="KW-0378">Hydrolase</keyword>
<feature type="active site" description="Proton acceptor" evidence="17">
    <location>
        <position position="1072"/>
    </location>
</feature>
<keyword evidence="6" id="KW-0597">Phosphoprotein</keyword>
<dbReference type="PROSITE" id="PS50042">
    <property type="entry name" value="CNMP_BINDING_3"/>
    <property type="match status" value="3"/>
</dbReference>
<evidence type="ECO:0000256" key="13">
    <source>
        <dbReference type="ARBA" id="ARBA00023136"/>
    </source>
</evidence>
<evidence type="ECO:0000256" key="11">
    <source>
        <dbReference type="ARBA" id="ARBA00022989"/>
    </source>
</evidence>
<protein>
    <recommendedName>
        <fullName evidence="5">Neuropathy target esterase sws</fullName>
        <ecNumber evidence="4">3.1.1.5</ecNumber>
    </recommendedName>
    <alternativeName>
        <fullName evidence="15">Swiss cheese</fullName>
    </alternativeName>
</protein>
<comment type="similarity">
    <text evidence="2">Belongs to the NTE family.</text>
</comment>
<dbReference type="InterPro" id="IPR000595">
    <property type="entry name" value="cNMP-bd_dom"/>
</dbReference>
<name>A0A553PAD9_TIGCA</name>
<evidence type="ECO:0000259" key="20">
    <source>
        <dbReference type="PROSITE" id="PS51635"/>
    </source>
</evidence>
<evidence type="ECO:0000256" key="18">
    <source>
        <dbReference type="SAM" id="MobiDB-lite"/>
    </source>
</evidence>
<dbReference type="PANTHER" id="PTHR14226">
    <property type="entry name" value="NEUROPATHY TARGET ESTERASE/SWISS CHEESE D.MELANOGASTER"/>
    <property type="match status" value="1"/>
</dbReference>
<evidence type="ECO:0000256" key="16">
    <source>
        <dbReference type="ARBA" id="ARBA00049531"/>
    </source>
</evidence>
<keyword evidence="9" id="KW-0256">Endoplasmic reticulum</keyword>
<dbReference type="InterPro" id="IPR002641">
    <property type="entry name" value="PNPLA_dom"/>
</dbReference>
<gene>
    <name evidence="21" type="ORF">TCAL_00570</name>
</gene>
<dbReference type="InterPro" id="IPR016035">
    <property type="entry name" value="Acyl_Trfase/lysoPLipase"/>
</dbReference>
<evidence type="ECO:0000256" key="9">
    <source>
        <dbReference type="ARBA" id="ARBA00022824"/>
    </source>
</evidence>
<evidence type="ECO:0000256" key="1">
    <source>
        <dbReference type="ARBA" id="ARBA00004115"/>
    </source>
</evidence>
<evidence type="ECO:0000313" key="21">
    <source>
        <dbReference type="EMBL" id="TRY74655.1"/>
    </source>
</evidence>
<feature type="active site" description="Nucleophile" evidence="17">
    <location>
        <position position="952"/>
    </location>
</feature>
<evidence type="ECO:0000256" key="2">
    <source>
        <dbReference type="ARBA" id="ARBA00006636"/>
    </source>
</evidence>
<comment type="function">
    <text evidence="14">Phospholipase B that deacylates intracellular phosphatidylcholine (PtdCho), generating glycerophosphocholine (GroPtdCho). This deacylation occurs at both sn-2 and sn-1 positions of PtdCho. Its specific chemical modification by certain organophosphorus (OP) compounds leads to distal axonopathy. Plays a role in the signaling mechanism between neurons and glia that regulates glia wrapping during development of the adult brain. Essential for membrane lipid homeostasis and cell survival in both neurons and glia of the adult brain.</text>
</comment>
<feature type="region of interest" description="Disordered" evidence="18">
    <location>
        <begin position="1258"/>
        <end position="1309"/>
    </location>
</feature>
<organism evidence="21 22">
    <name type="scientific">Tigriopus californicus</name>
    <name type="common">Marine copepod</name>
    <dbReference type="NCBI Taxonomy" id="6832"/>
    <lineage>
        <taxon>Eukaryota</taxon>
        <taxon>Metazoa</taxon>
        <taxon>Ecdysozoa</taxon>
        <taxon>Arthropoda</taxon>
        <taxon>Crustacea</taxon>
        <taxon>Multicrustacea</taxon>
        <taxon>Hexanauplia</taxon>
        <taxon>Copepoda</taxon>
        <taxon>Harpacticoida</taxon>
        <taxon>Harpacticidae</taxon>
        <taxon>Tigriopus</taxon>
    </lineage>
</organism>
<dbReference type="Pfam" id="PF00027">
    <property type="entry name" value="cNMP_binding"/>
    <property type="match status" value="2"/>
</dbReference>
<dbReference type="CDD" id="cd00038">
    <property type="entry name" value="CAP_ED"/>
    <property type="match status" value="3"/>
</dbReference>
<keyword evidence="22" id="KW-1185">Reference proteome</keyword>
<dbReference type="SUPFAM" id="SSF51206">
    <property type="entry name" value="cAMP-binding domain-like"/>
    <property type="match status" value="3"/>
</dbReference>
<evidence type="ECO:0000256" key="10">
    <source>
        <dbReference type="ARBA" id="ARBA00022963"/>
    </source>
</evidence>
<dbReference type="GO" id="GO:0004622">
    <property type="term" value="F:phosphatidylcholine lysophospholipase activity"/>
    <property type="evidence" value="ECO:0007669"/>
    <property type="project" value="UniProtKB-EC"/>
</dbReference>
<proteinExistence type="inferred from homology"/>
<dbReference type="GO" id="GO:0016042">
    <property type="term" value="P:lipid catabolic process"/>
    <property type="evidence" value="ECO:0007669"/>
    <property type="project" value="UniProtKB-UniRule"/>
</dbReference>
<feature type="domain" description="Cyclic nucleotide-binding" evidence="19">
    <location>
        <begin position="196"/>
        <end position="310"/>
    </location>
</feature>
<dbReference type="Gene3D" id="2.60.120.10">
    <property type="entry name" value="Jelly Rolls"/>
    <property type="match status" value="3"/>
</dbReference>
<sequence>MDAFTGVMEHVGGAYHWIMDPVWNGGIQPLLALIFPPEAIQHWSVHGLSTESLTHILAFLLALGLIVGLIVAHCCRRIKSNEKITSKVKAVKEFVVPGEGPRFRKRDRLAFMSRKAFRSAKAVGVYIRGGQGRKRKDVAKLMKRVFSHPSSPDYQSQMLKPDLPHEFLEEDGSYGSESKDGAVPESVLLVLKNLRVFGHIEQTVVWKLMSDVQYVNMKQNDYLFKVGDPDDSMFIVESGQVIVCYDTAEASGSESKSNFIEMKTVKAGEPIVSLLSFLDYMANKRKSYKTVSAKALEDTKIIRFPFASFQGAFAHDPVSLTRVIQVVMIRLQRVTFLALHQYLGLGAELMSSQHRGAVLLKKQSSTEVQVEEALQSHPPAPHMEDVARSKSMPTPRSVPVNAQNESSPVQYPFLEDPALKSLFKSKKILAGFQDDKLKDVAVNFFRKHFGLSDQDMVGEDSAAFVQDLEIVQFQEKEVLIAEETNDAAFLILVLTGCVSVSQKNGEDVPVEIHKAYPGGVLGQLQVLTAEPSFFTYTASMTSRVAMLSGLELASYMSRNPDVALQLASSVIDNLSSYVRSIDFALEWNLVESGKALYKQNSIAESTYVVLSGRLRSVISRDGGKKELVGEFGRGELTGIVETLMKTPRSTTVIAVRDTEVAKLPSGLIDYIKMRFPMVLMRLIKLLGEKLQQSWEKGSDPRSMALSGSAGMHNVAQSNFSTVAVIGLKPDLPVTSFTLELIQALNLVDASLRLTKEYIFNELGLGAFNKGAEFRLSAWLAQQEDKHRIVVYQCDSELNSWTKLCVRHADVIFILVDPLDMPNIRPLEENLETYSRRTRKEMIFLHKEDVKYPKNTSLWLKERNWINVHYHIRCPPRMFFKRRVERLESMYNRINVDNPPDIHSDFCRLARMITGTSVGLVLGGGGARGCSHVGMIKAILEAGIPIDSVAGVSIGSFIGALYCQERDVTEMTVKARSFSYKMTQYWRQVMDLTWPHTAYLTGQGFNDLLEAVFLDRDIRDLWLPFFTVTTDITESAMRIHDYGSLWRYVRSSMSLAGYMPPLCDPQDGHLLLDGGYVNNLPADIMRIKGSKHILAVDVGAQDDADFTNYGDSLSGLQVMLSKWSPFRSKMNVPNQAEVQSRLAYVSCVGKLETVKTSDYCHYLRPPIDRYGTLQFGAFEEIRDVGYYHGRTYFTGLKKAGLLKQFMSSVKGGEKPSSFSLQGAIRRGSVENLATPLDTPKPASGSANFTNLAEMVCSVQKPFPTRDTDGEDGSAPMDYDHSDELSSDDDTSAGLISDENDDNESGFLSQI</sequence>
<dbReference type="OMA" id="DDYCEYI"/>
<dbReference type="Pfam" id="PF01734">
    <property type="entry name" value="Patatin"/>
    <property type="match status" value="1"/>
</dbReference>
<reference evidence="21 22" key="1">
    <citation type="journal article" date="2018" name="Nat. Ecol. Evol.">
        <title>Genomic signatures of mitonuclear coevolution across populations of Tigriopus californicus.</title>
        <authorList>
            <person name="Barreto F.S."/>
            <person name="Watson E.T."/>
            <person name="Lima T.G."/>
            <person name="Willett C.S."/>
            <person name="Edmands S."/>
            <person name="Li W."/>
            <person name="Burton R.S."/>
        </authorList>
    </citation>
    <scope>NUCLEOTIDE SEQUENCE [LARGE SCALE GENOMIC DNA]</scope>
    <source>
        <strain evidence="21 22">San Diego</strain>
    </source>
</reference>
<dbReference type="GO" id="GO:0046470">
    <property type="term" value="P:phosphatidylcholine metabolic process"/>
    <property type="evidence" value="ECO:0007669"/>
    <property type="project" value="InterPro"/>
</dbReference>
<feature type="domain" description="Cyclic nucleotide-binding" evidence="19">
    <location>
        <begin position="562"/>
        <end position="689"/>
    </location>
</feature>
<dbReference type="SUPFAM" id="SSF52151">
    <property type="entry name" value="FabD/lysophospholipase-like"/>
    <property type="match status" value="1"/>
</dbReference>
<evidence type="ECO:0000256" key="8">
    <source>
        <dbReference type="ARBA" id="ARBA00022801"/>
    </source>
</evidence>
<comment type="caution">
    <text evidence="21">The sequence shown here is derived from an EMBL/GenBank/DDBJ whole genome shotgun (WGS) entry which is preliminary data.</text>
</comment>
<dbReference type="InterPro" id="IPR014710">
    <property type="entry name" value="RmlC-like_jellyroll"/>
</dbReference>
<dbReference type="EC" id="3.1.1.5" evidence="4"/>
<evidence type="ECO:0000256" key="3">
    <source>
        <dbReference type="ARBA" id="ARBA00011476"/>
    </source>
</evidence>
<dbReference type="InterPro" id="IPR056556">
    <property type="entry name" value="NTE1_P-loop_dom"/>
</dbReference>
<keyword evidence="12 17" id="KW-0443">Lipid metabolism</keyword>
<feature type="short sequence motif" description="GXGXXG" evidence="17">
    <location>
        <begin position="923"/>
        <end position="928"/>
    </location>
</feature>
<dbReference type="InterPro" id="IPR001423">
    <property type="entry name" value="LysoPLipase_patatin_CS"/>
</dbReference>
<evidence type="ECO:0000256" key="4">
    <source>
        <dbReference type="ARBA" id="ARBA00013274"/>
    </source>
</evidence>
<dbReference type="Pfam" id="PF24179">
    <property type="entry name" value="NTE_Ploop"/>
    <property type="match status" value="1"/>
</dbReference>
<dbReference type="SMART" id="SM00100">
    <property type="entry name" value="cNMP"/>
    <property type="match status" value="2"/>
</dbReference>
<feature type="short sequence motif" description="GXSXG" evidence="17">
    <location>
        <begin position="950"/>
        <end position="954"/>
    </location>
</feature>
<evidence type="ECO:0000256" key="6">
    <source>
        <dbReference type="ARBA" id="ARBA00022553"/>
    </source>
</evidence>
<feature type="region of interest" description="Disordered" evidence="18">
    <location>
        <begin position="373"/>
        <end position="404"/>
    </location>
</feature>
<dbReference type="STRING" id="6832.A0A553PAD9"/>
<dbReference type="Proteomes" id="UP000318571">
    <property type="component" value="Chromosome 2"/>
</dbReference>
<feature type="domain" description="Cyclic nucleotide-binding" evidence="19">
    <location>
        <begin position="464"/>
        <end position="562"/>
    </location>
</feature>
<keyword evidence="10 17" id="KW-0442">Lipid degradation</keyword>
<evidence type="ECO:0000256" key="12">
    <source>
        <dbReference type="ARBA" id="ARBA00023098"/>
    </source>
</evidence>
<dbReference type="PROSITE" id="PS01237">
    <property type="entry name" value="UPF0028"/>
    <property type="match status" value="1"/>
</dbReference>
<evidence type="ECO:0000256" key="17">
    <source>
        <dbReference type="PROSITE-ProRule" id="PRU01161"/>
    </source>
</evidence>
<dbReference type="InterPro" id="IPR050301">
    <property type="entry name" value="NTE"/>
</dbReference>
<comment type="subunit">
    <text evidence="3">Interacts with Pka-C3; interaction inhibits the catalytic function of Pka-C3 and the esterase activity of sws.</text>
</comment>
<evidence type="ECO:0000256" key="5">
    <source>
        <dbReference type="ARBA" id="ARBA00019369"/>
    </source>
</evidence>
<dbReference type="FunFam" id="2.60.120.10:FF:000010">
    <property type="entry name" value="neuropathy target esterase isoform X1"/>
    <property type="match status" value="1"/>
</dbReference>
<keyword evidence="13" id="KW-0472">Membrane</keyword>
<evidence type="ECO:0000259" key="19">
    <source>
        <dbReference type="PROSITE" id="PS50042"/>
    </source>
</evidence>
<accession>A0A553PAD9</accession>
<dbReference type="GO" id="GO:0005789">
    <property type="term" value="C:endoplasmic reticulum membrane"/>
    <property type="evidence" value="ECO:0007669"/>
    <property type="project" value="UniProtKB-SubCell"/>
</dbReference>
<dbReference type="PROSITE" id="PS51635">
    <property type="entry name" value="PNPLA"/>
    <property type="match status" value="1"/>
</dbReference>
<keyword evidence="7" id="KW-0812">Transmembrane</keyword>